<feature type="region of interest" description="Disordered" evidence="1">
    <location>
        <begin position="1"/>
        <end position="23"/>
    </location>
</feature>
<name>A0A6B0GKK5_9EURY</name>
<evidence type="ECO:0000313" key="2">
    <source>
        <dbReference type="EMBL" id="MWG35392.1"/>
    </source>
</evidence>
<keyword evidence="3" id="KW-1185">Reference proteome</keyword>
<dbReference type="AlphaFoldDB" id="A0A6B0GKK5"/>
<dbReference type="RefSeq" id="WP_158205071.1">
    <property type="nucleotide sequence ID" value="NZ_WSZK01000022.1"/>
</dbReference>
<accession>A0A6B0GKK5</accession>
<gene>
    <name evidence="2" type="ORF">GQS65_13010</name>
</gene>
<dbReference type="OrthoDB" id="271486at2157"/>
<protein>
    <submittedName>
        <fullName evidence="2">Uncharacterized protein</fullName>
    </submittedName>
</protein>
<proteinExistence type="predicted"/>
<reference evidence="2 3" key="1">
    <citation type="submission" date="2019-12" db="EMBL/GenBank/DDBJ databases">
        <title>Halocatena pleomorpha gen. nov. sp. nov., an extremely halophilic archaeon of family Halobacteriaceae isolated from saltpan soil.</title>
        <authorList>
            <person name="Pal Y."/>
            <person name="Verma A."/>
            <person name="Krishnamurthi S."/>
            <person name="Kumar P."/>
        </authorList>
    </citation>
    <scope>NUCLEOTIDE SEQUENCE [LARGE SCALE GENOMIC DNA]</scope>
    <source>
        <strain evidence="2 3">JCM 16495</strain>
    </source>
</reference>
<comment type="caution">
    <text evidence="2">The sequence shown here is derived from an EMBL/GenBank/DDBJ whole genome shotgun (WGS) entry which is preliminary data.</text>
</comment>
<dbReference type="Proteomes" id="UP000451471">
    <property type="component" value="Unassembled WGS sequence"/>
</dbReference>
<organism evidence="2 3">
    <name type="scientific">Halomarina oriensis</name>
    <dbReference type="NCBI Taxonomy" id="671145"/>
    <lineage>
        <taxon>Archaea</taxon>
        <taxon>Methanobacteriati</taxon>
        <taxon>Methanobacteriota</taxon>
        <taxon>Stenosarchaea group</taxon>
        <taxon>Halobacteria</taxon>
        <taxon>Halobacteriales</taxon>
        <taxon>Natronomonadaceae</taxon>
        <taxon>Halomarina</taxon>
    </lineage>
</organism>
<sequence>MPDRPFPYGAIPKIDPSNSPHRELFSNHPSAPFLLTKFSNAIWLEKRPEELQALLGPHQRLIVANVEQDEELKGRTPDDEMDLVKGLQPAYYIPSDRWVYEDTMTDAEQLAEIDRCMSGTREVYERITGHDELSTTVIPIVKGWKQWHLERCRRTLDDLGLSYCAFDVTQYNTHDMILGDVRRLIEVIAPEGILLIGRLDPRVLRKCPPEVVAATGVYNWLNKSQTESGRLSRENFRVWAAEENEVFRSSQTGLHQFEDHSHVRIHG</sequence>
<evidence type="ECO:0000256" key="1">
    <source>
        <dbReference type="SAM" id="MobiDB-lite"/>
    </source>
</evidence>
<dbReference type="EMBL" id="WSZK01000022">
    <property type="protein sequence ID" value="MWG35392.1"/>
    <property type="molecule type" value="Genomic_DNA"/>
</dbReference>
<evidence type="ECO:0000313" key="3">
    <source>
        <dbReference type="Proteomes" id="UP000451471"/>
    </source>
</evidence>